<evidence type="ECO:0000313" key="2">
    <source>
        <dbReference type="EMBL" id="CAB5241125.1"/>
    </source>
</evidence>
<accession>A0A6J7XXP9</accession>
<dbReference type="InterPro" id="IPR000387">
    <property type="entry name" value="Tyr_Pase_dom"/>
</dbReference>
<feature type="domain" description="Tyrosine specific protein phosphatases" evidence="1">
    <location>
        <begin position="81"/>
        <end position="152"/>
    </location>
</feature>
<dbReference type="SUPFAM" id="SSF52799">
    <property type="entry name" value="(Phosphotyrosine protein) phosphatases II"/>
    <property type="match status" value="1"/>
</dbReference>
<proteinExistence type="predicted"/>
<dbReference type="InterPro" id="IPR029021">
    <property type="entry name" value="Prot-tyrosine_phosphatase-like"/>
</dbReference>
<name>A0A6J7XXP9_9ZZZZ</name>
<sequence length="160" mass="18049">MGSLIFEDLDFDPSLHSEIVPLLWQGGTHDDDTIYRGQKRLPSFNDPKPFDAVVTLDSFTLPMGWLVKEMRFGFADGPNESEVYEEVELISNWALHQWNAGQKVLIRCQAGLNRSGLVTGLVLLKSGKSADEVITLIRSARGKHALSNDEFREYLLNWKA</sequence>
<protein>
    <submittedName>
        <fullName evidence="2">Unannotated protein</fullName>
    </submittedName>
</protein>
<dbReference type="EMBL" id="CAFBSG010000028">
    <property type="protein sequence ID" value="CAB5241125.1"/>
    <property type="molecule type" value="Genomic_DNA"/>
</dbReference>
<dbReference type="AlphaFoldDB" id="A0A6J7XXP9"/>
<organism evidence="2">
    <name type="scientific">freshwater metagenome</name>
    <dbReference type="NCBI Taxonomy" id="449393"/>
    <lineage>
        <taxon>unclassified sequences</taxon>
        <taxon>metagenomes</taxon>
        <taxon>ecological metagenomes</taxon>
    </lineage>
</organism>
<gene>
    <name evidence="2" type="ORF">UFOPK3554_01255</name>
</gene>
<reference evidence="2" key="1">
    <citation type="submission" date="2020-05" db="EMBL/GenBank/DDBJ databases">
        <authorList>
            <person name="Chiriac C."/>
            <person name="Salcher M."/>
            <person name="Ghai R."/>
            <person name="Kavagutti S V."/>
        </authorList>
    </citation>
    <scope>NUCLEOTIDE SEQUENCE</scope>
</reference>
<dbReference type="InterPro" id="IPR000340">
    <property type="entry name" value="Dual-sp_phosphatase_cat-dom"/>
</dbReference>
<dbReference type="Gene3D" id="3.90.190.10">
    <property type="entry name" value="Protein tyrosine phosphatase superfamily"/>
    <property type="match status" value="1"/>
</dbReference>
<dbReference type="Pfam" id="PF00782">
    <property type="entry name" value="DSPc"/>
    <property type="match status" value="1"/>
</dbReference>
<evidence type="ECO:0000259" key="1">
    <source>
        <dbReference type="PROSITE" id="PS50056"/>
    </source>
</evidence>
<dbReference type="PROSITE" id="PS50056">
    <property type="entry name" value="TYR_PHOSPHATASE_2"/>
    <property type="match status" value="1"/>
</dbReference>